<feature type="domain" description="HhH-GPD" evidence="5">
    <location>
        <begin position="53"/>
        <end position="200"/>
    </location>
</feature>
<dbReference type="Proteomes" id="UP000266305">
    <property type="component" value="Unassembled WGS sequence"/>
</dbReference>
<evidence type="ECO:0000256" key="3">
    <source>
        <dbReference type="ARBA" id="ARBA00022763"/>
    </source>
</evidence>
<dbReference type="Gene3D" id="1.10.340.30">
    <property type="entry name" value="Hypothetical protein, domain 2"/>
    <property type="match status" value="1"/>
</dbReference>
<evidence type="ECO:0000313" key="7">
    <source>
        <dbReference type="Proteomes" id="UP000266305"/>
    </source>
</evidence>
<dbReference type="SUPFAM" id="SSF48150">
    <property type="entry name" value="DNA-glycosylase"/>
    <property type="match status" value="1"/>
</dbReference>
<dbReference type="GO" id="GO:0006307">
    <property type="term" value="P:DNA alkylation repair"/>
    <property type="evidence" value="ECO:0007669"/>
    <property type="project" value="TreeGrafter"/>
</dbReference>
<reference evidence="6 7" key="1">
    <citation type="submission" date="2018-08" db="EMBL/GenBank/DDBJ databases">
        <title>Draft genome sequence of Rhodobacter sphaeroides FY.</title>
        <authorList>
            <person name="Rayyan A."/>
            <person name="Meyer T.E."/>
            <person name="Kyndt J.A."/>
        </authorList>
    </citation>
    <scope>NUCLEOTIDE SEQUENCE [LARGE SCALE GENOMIC DNA]</scope>
    <source>
        <strain evidence="6 7">FY</strain>
    </source>
</reference>
<dbReference type="CDD" id="cd00056">
    <property type="entry name" value="ENDO3c"/>
    <property type="match status" value="1"/>
</dbReference>
<evidence type="ECO:0000313" key="6">
    <source>
        <dbReference type="EMBL" id="RHZ91487.1"/>
    </source>
</evidence>
<dbReference type="GO" id="GO:0032131">
    <property type="term" value="F:alkylated DNA binding"/>
    <property type="evidence" value="ECO:0007669"/>
    <property type="project" value="TreeGrafter"/>
</dbReference>
<dbReference type="AlphaFoldDB" id="A0AAX1UFY3"/>
<evidence type="ECO:0000256" key="4">
    <source>
        <dbReference type="ARBA" id="ARBA00023204"/>
    </source>
</evidence>
<dbReference type="GO" id="GO:0008725">
    <property type="term" value="F:DNA-3-methyladenine glycosylase activity"/>
    <property type="evidence" value="ECO:0007669"/>
    <property type="project" value="TreeGrafter"/>
</dbReference>
<dbReference type="EC" id="3.2.2.21" evidence="2"/>
<keyword evidence="3" id="KW-0227">DNA damage</keyword>
<dbReference type="GO" id="GO:0043916">
    <property type="term" value="F:DNA-7-methylguanine glycosylase activity"/>
    <property type="evidence" value="ECO:0007669"/>
    <property type="project" value="TreeGrafter"/>
</dbReference>
<comment type="caution">
    <text evidence="6">The sequence shown here is derived from an EMBL/GenBank/DDBJ whole genome shotgun (WGS) entry which is preliminary data.</text>
</comment>
<dbReference type="Pfam" id="PF00730">
    <property type="entry name" value="HhH-GPD"/>
    <property type="match status" value="1"/>
</dbReference>
<dbReference type="PANTHER" id="PTHR43003:SF5">
    <property type="entry name" value="DNA-3-METHYLADENINE GLYCOSYLASE"/>
    <property type="match status" value="1"/>
</dbReference>
<dbReference type="SMART" id="SM00478">
    <property type="entry name" value="ENDO3c"/>
    <property type="match status" value="1"/>
</dbReference>
<dbReference type="InterPro" id="IPR051912">
    <property type="entry name" value="Alkylbase_DNA_Glycosylase/TA"/>
</dbReference>
<evidence type="ECO:0000256" key="2">
    <source>
        <dbReference type="ARBA" id="ARBA00012000"/>
    </source>
</evidence>
<dbReference type="GO" id="GO:0005737">
    <property type="term" value="C:cytoplasm"/>
    <property type="evidence" value="ECO:0007669"/>
    <property type="project" value="TreeGrafter"/>
</dbReference>
<gene>
    <name evidence="6" type="ORF">D1114_20050</name>
</gene>
<keyword evidence="4" id="KW-0234">DNA repair</keyword>
<protein>
    <recommendedName>
        <fullName evidence="2">DNA-3-methyladenine glycosylase II</fullName>
        <ecNumber evidence="2">3.2.2.21</ecNumber>
    </recommendedName>
</protein>
<accession>A0AAX1UFY3</accession>
<dbReference type="GO" id="GO:0032993">
    <property type="term" value="C:protein-DNA complex"/>
    <property type="evidence" value="ECO:0007669"/>
    <property type="project" value="TreeGrafter"/>
</dbReference>
<dbReference type="EMBL" id="QWGP01000033">
    <property type="protein sequence ID" value="RHZ91487.1"/>
    <property type="molecule type" value="Genomic_DNA"/>
</dbReference>
<sequence length="209" mass="22293">MTGRILLTPDCIAEGVVFLAEREPRFARAHALTGDPPLRRRPEGFAELVGAILGQQVSTAAAAAMRARMEAAGLLDPEAVLLAGEEALRACGLSAAKIRYIRALAAATVDYAGLARLPDAEVVATLTALPGIGRWTAELYAMTSLGRADVLCAGDLALQEAARLLFELEGRPSERALRAMAADWSPWRGVAARLLWAYYRHAKGREGTA</sequence>
<dbReference type="InterPro" id="IPR003265">
    <property type="entry name" value="HhH-GPD_domain"/>
</dbReference>
<dbReference type="InterPro" id="IPR011257">
    <property type="entry name" value="DNA_glycosylase"/>
</dbReference>
<evidence type="ECO:0000259" key="5">
    <source>
        <dbReference type="SMART" id="SM00478"/>
    </source>
</evidence>
<proteinExistence type="predicted"/>
<dbReference type="Gene3D" id="1.10.1670.40">
    <property type="match status" value="1"/>
</dbReference>
<comment type="catalytic activity">
    <reaction evidence="1">
        <text>Hydrolysis of alkylated DNA, releasing 3-methyladenine, 3-methylguanine, 7-methylguanine and 7-methyladenine.</text>
        <dbReference type="EC" id="3.2.2.21"/>
    </reaction>
</comment>
<name>A0AAX1UFY3_CERSP</name>
<dbReference type="RefSeq" id="WP_119001218.1">
    <property type="nucleotide sequence ID" value="NZ_QWGP01000033.1"/>
</dbReference>
<organism evidence="6 7">
    <name type="scientific">Cereibacter sphaeroides</name>
    <name type="common">Rhodobacter sphaeroides</name>
    <dbReference type="NCBI Taxonomy" id="1063"/>
    <lineage>
        <taxon>Bacteria</taxon>
        <taxon>Pseudomonadati</taxon>
        <taxon>Pseudomonadota</taxon>
        <taxon>Alphaproteobacteria</taxon>
        <taxon>Rhodobacterales</taxon>
        <taxon>Paracoccaceae</taxon>
        <taxon>Cereibacter</taxon>
    </lineage>
</organism>
<evidence type="ECO:0000256" key="1">
    <source>
        <dbReference type="ARBA" id="ARBA00000086"/>
    </source>
</evidence>
<dbReference type="GO" id="GO:0006285">
    <property type="term" value="P:base-excision repair, AP site formation"/>
    <property type="evidence" value="ECO:0007669"/>
    <property type="project" value="TreeGrafter"/>
</dbReference>
<dbReference type="PANTHER" id="PTHR43003">
    <property type="entry name" value="DNA-3-METHYLADENINE GLYCOSYLASE"/>
    <property type="match status" value="1"/>
</dbReference>